<dbReference type="Proteomes" id="UP000295707">
    <property type="component" value="Unassembled WGS sequence"/>
</dbReference>
<keyword evidence="2" id="KW-1185">Reference proteome</keyword>
<dbReference type="InterPro" id="IPR036291">
    <property type="entry name" value="NAD(P)-bd_dom_sf"/>
</dbReference>
<comment type="caution">
    <text evidence="1">The sequence shown here is derived from an EMBL/GenBank/DDBJ whole genome shotgun (WGS) entry which is preliminary data.</text>
</comment>
<dbReference type="SUPFAM" id="SSF51735">
    <property type="entry name" value="NAD(P)-binding Rossmann-fold domains"/>
    <property type="match status" value="1"/>
</dbReference>
<accession>A0A4R1HBE1</accession>
<proteinExistence type="predicted"/>
<dbReference type="EMBL" id="SMFX01000001">
    <property type="protein sequence ID" value="TCK19277.1"/>
    <property type="molecule type" value="Genomic_DNA"/>
</dbReference>
<protein>
    <submittedName>
        <fullName evidence="1">Ketopantoate reductase</fullName>
    </submittedName>
</protein>
<dbReference type="Gene3D" id="3.40.50.720">
    <property type="entry name" value="NAD(P)-binding Rossmann-like Domain"/>
    <property type="match status" value="1"/>
</dbReference>
<evidence type="ECO:0000313" key="1">
    <source>
        <dbReference type="EMBL" id="TCK19277.1"/>
    </source>
</evidence>
<evidence type="ECO:0000313" key="2">
    <source>
        <dbReference type="Proteomes" id="UP000295707"/>
    </source>
</evidence>
<organism evidence="1 2">
    <name type="scientific">Thiogranum longum</name>
    <dbReference type="NCBI Taxonomy" id="1537524"/>
    <lineage>
        <taxon>Bacteria</taxon>
        <taxon>Pseudomonadati</taxon>
        <taxon>Pseudomonadota</taxon>
        <taxon>Gammaproteobacteria</taxon>
        <taxon>Chromatiales</taxon>
        <taxon>Ectothiorhodospiraceae</taxon>
        <taxon>Thiogranum</taxon>
    </lineage>
</organism>
<sequence>MHMKDPIVIIGLGEMGGVFARGFLRSGHPVYPVTRDTDCGALAAELKTPELVLIAVAEKDLHPVLKQIPTVWRDRIALLQNELLPADWVQYGYDNPTVISVWFEKKKGQDAKVIIPSPAFGPKAGLLAEALGNIDIPVTVLEDADQLLFELVRKNVYILTTNIAGLKTGGTVGELWSQHQDLARAVASEVITLQEKLTGHNFDHEALIKAMVEAFNGDTEHKCMGRSAPARLQRALELADQYGVDVPVMRKIAG</sequence>
<gene>
    <name evidence="1" type="ORF">DFR30_2587</name>
</gene>
<reference evidence="1 2" key="1">
    <citation type="submission" date="2019-03" db="EMBL/GenBank/DDBJ databases">
        <title>Genomic Encyclopedia of Type Strains, Phase IV (KMG-IV): sequencing the most valuable type-strain genomes for metagenomic binning, comparative biology and taxonomic classification.</title>
        <authorList>
            <person name="Goeker M."/>
        </authorList>
    </citation>
    <scope>NUCLEOTIDE SEQUENCE [LARGE SCALE GENOMIC DNA]</scope>
    <source>
        <strain evidence="1 2">DSM 19610</strain>
    </source>
</reference>
<dbReference type="AlphaFoldDB" id="A0A4R1HBE1"/>
<name>A0A4R1HBE1_9GAMM</name>